<dbReference type="Pfam" id="PF25600">
    <property type="entry name" value="TRIM_CC"/>
    <property type="match status" value="1"/>
</dbReference>
<dbReference type="GeneTree" id="ENSGT01040000240385"/>
<name>W5KBM9_ASTMX</name>
<evidence type="ECO:0000256" key="5">
    <source>
        <dbReference type="ARBA" id="ARBA00022859"/>
    </source>
</evidence>
<dbReference type="GeneID" id="103031465"/>
<dbReference type="InterPro" id="IPR003879">
    <property type="entry name" value="Butyrophylin_SPRY"/>
</dbReference>
<dbReference type="InterPro" id="IPR013320">
    <property type="entry name" value="ConA-like_dom_sf"/>
</dbReference>
<sequence>MSSSSSRLSEDLFQCSVCLDVFTQPVSLPCGHTFCISCIQTQWMTTGYPHCPKCSAVFSVAPELCENAFAEEMVRKIREQRGKETVEDHGTRVAVCDLCPAGKQLRAVKSCLVCLVSYCEQHVASHAARFTKHTLVQAGHPLEDRMCKKHERPLELFCRYDQTCVCVLCTDTDHKSHHAVPVEREWAERKTKLLKSQSDIQQMIRERLKKTSEIKQSIQLSREHTNREIADSMEVFTGLVRYIERSQAELQKLMEEKQKAAERQAQELIKELEMEVTKLKGKDSELEQLINSEDYLHLLQVCPSVSPDPRTKDWSHTRVSTMHCLGLLRRAATRIEELMRIQIHKITNRELEAVSQYAVDLTLDPSTANPWLVVSTDGKRVKDGNVQQDVPDNPRRFDTAPCVLAQETMYRWRTYWEVEVADKTSWDLGVARQSVNRKGLVTLSPKDGYWAICLRRGREYRACDGESVLLSLRSQPQKIGIYVSYEDGQVSFYDPISRVHIFSFTGQRFTEPLLAFFNPDTNDSAPLIIRPVRCQDRKPYDGVTI</sequence>
<dbReference type="eggNOG" id="KOG2177">
    <property type="taxonomic scope" value="Eukaryota"/>
</dbReference>
<dbReference type="InterPro" id="IPR027370">
    <property type="entry name" value="Znf-RING_euk"/>
</dbReference>
<reference evidence="11" key="3">
    <citation type="submission" date="2025-08" db="UniProtKB">
        <authorList>
            <consortium name="Ensembl"/>
        </authorList>
    </citation>
    <scope>IDENTIFICATION</scope>
</reference>
<dbReference type="InterPro" id="IPR043136">
    <property type="entry name" value="B30.2/SPRY_sf"/>
</dbReference>
<dbReference type="FunFam" id="2.60.120.920:FF:000004">
    <property type="entry name" value="Butyrophilin subfamily 1 member A1"/>
    <property type="match status" value="1"/>
</dbReference>
<reference evidence="12" key="1">
    <citation type="submission" date="2013-03" db="EMBL/GenBank/DDBJ databases">
        <authorList>
            <person name="Jeffery W."/>
            <person name="Warren W."/>
            <person name="Wilson R.K."/>
        </authorList>
    </citation>
    <scope>NUCLEOTIDE SEQUENCE</scope>
    <source>
        <strain evidence="12">female</strain>
    </source>
</reference>
<evidence type="ECO:0000256" key="7">
    <source>
        <dbReference type="SAM" id="Coils"/>
    </source>
</evidence>
<dbReference type="Gene3D" id="3.30.160.60">
    <property type="entry name" value="Classic Zinc Finger"/>
    <property type="match status" value="1"/>
</dbReference>
<dbReference type="Gene3D" id="2.60.120.920">
    <property type="match status" value="1"/>
</dbReference>
<dbReference type="Ensembl" id="ENSAMXT00000004990.2">
    <property type="protein sequence ID" value="ENSAMXP00000004990.2"/>
    <property type="gene ID" value="ENSAMXG00000004870.2"/>
</dbReference>
<evidence type="ECO:0000256" key="1">
    <source>
        <dbReference type="ARBA" id="ARBA00022588"/>
    </source>
</evidence>
<keyword evidence="7" id="KW-0175">Coiled coil</keyword>
<dbReference type="Pfam" id="PF00643">
    <property type="entry name" value="zf-B_box"/>
    <property type="match status" value="1"/>
</dbReference>
<dbReference type="InterPro" id="IPR001841">
    <property type="entry name" value="Znf_RING"/>
</dbReference>
<feature type="coiled-coil region" evidence="7">
    <location>
        <begin position="243"/>
        <end position="289"/>
    </location>
</feature>
<dbReference type="InterPro" id="IPR017907">
    <property type="entry name" value="Znf_RING_CS"/>
</dbReference>
<dbReference type="GO" id="GO:0008270">
    <property type="term" value="F:zinc ion binding"/>
    <property type="evidence" value="ECO:0007669"/>
    <property type="project" value="UniProtKB-KW"/>
</dbReference>
<dbReference type="SMART" id="SM00449">
    <property type="entry name" value="SPRY"/>
    <property type="match status" value="1"/>
</dbReference>
<feature type="domain" description="RING-type" evidence="8">
    <location>
        <begin position="15"/>
        <end position="55"/>
    </location>
</feature>
<evidence type="ECO:0000256" key="2">
    <source>
        <dbReference type="ARBA" id="ARBA00022723"/>
    </source>
</evidence>
<evidence type="ECO:0000259" key="9">
    <source>
        <dbReference type="PROSITE" id="PS50119"/>
    </source>
</evidence>
<dbReference type="InParanoid" id="W5KBM9"/>
<reference evidence="11" key="4">
    <citation type="submission" date="2025-09" db="UniProtKB">
        <authorList>
            <consortium name="Ensembl"/>
        </authorList>
    </citation>
    <scope>IDENTIFICATION</scope>
</reference>
<dbReference type="InterPro" id="IPR003877">
    <property type="entry name" value="SPRY_dom"/>
</dbReference>
<dbReference type="InterPro" id="IPR013083">
    <property type="entry name" value="Znf_RING/FYVE/PHD"/>
</dbReference>
<dbReference type="PANTHER" id="PTHR25465">
    <property type="entry name" value="B-BOX DOMAIN CONTAINING"/>
    <property type="match status" value="1"/>
</dbReference>
<dbReference type="GO" id="GO:0005737">
    <property type="term" value="C:cytoplasm"/>
    <property type="evidence" value="ECO:0007669"/>
    <property type="project" value="UniProtKB-ARBA"/>
</dbReference>
<protein>
    <submittedName>
        <fullName evidence="11">E3 ubiquitin-protein ligase TRIM39-like</fullName>
    </submittedName>
</protein>
<feature type="domain" description="B30.2/SPRY" evidence="10">
    <location>
        <begin position="341"/>
        <end position="536"/>
    </location>
</feature>
<dbReference type="CDD" id="cd13733">
    <property type="entry name" value="SPRY_PRY_C-I_1"/>
    <property type="match status" value="1"/>
</dbReference>
<keyword evidence="4" id="KW-0862">Zinc</keyword>
<evidence type="ECO:0000313" key="12">
    <source>
        <dbReference type="Proteomes" id="UP000018467"/>
    </source>
</evidence>
<dbReference type="SMART" id="SM00184">
    <property type="entry name" value="RING"/>
    <property type="match status" value="1"/>
</dbReference>
<dbReference type="STRING" id="7994.ENSAMXP00000004990"/>
<dbReference type="InterPro" id="IPR051051">
    <property type="entry name" value="E3_ubiq-ligase_TRIM/RNF"/>
</dbReference>
<dbReference type="InterPro" id="IPR001870">
    <property type="entry name" value="B30.2/SPRY"/>
</dbReference>
<proteinExistence type="predicted"/>
<keyword evidence="3 6" id="KW-0863">Zinc-finger</keyword>
<dbReference type="InterPro" id="IPR058030">
    <property type="entry name" value="TRIM8/14/16/25/29/45/65_CC"/>
</dbReference>
<dbReference type="InterPro" id="IPR006574">
    <property type="entry name" value="PRY"/>
</dbReference>
<dbReference type="Gene3D" id="3.30.40.10">
    <property type="entry name" value="Zinc/RING finger domain, C3HC4 (zinc finger)"/>
    <property type="match status" value="1"/>
</dbReference>
<dbReference type="AlphaFoldDB" id="W5KBM9"/>
<dbReference type="PANTHER" id="PTHR25465:SF32">
    <property type="entry name" value="BLOODTHIRSTY-RELATED GENE FAMILY, MEMBER 16 ISOFORM X1-RELATED"/>
    <property type="match status" value="1"/>
</dbReference>
<dbReference type="PROSITE" id="PS50119">
    <property type="entry name" value="ZF_BBOX"/>
    <property type="match status" value="1"/>
</dbReference>
<dbReference type="PRINTS" id="PR01407">
    <property type="entry name" value="BUTYPHLNCDUF"/>
</dbReference>
<dbReference type="Pfam" id="PF13445">
    <property type="entry name" value="zf-RING_UBOX"/>
    <property type="match status" value="1"/>
</dbReference>
<evidence type="ECO:0000256" key="3">
    <source>
        <dbReference type="ARBA" id="ARBA00022771"/>
    </source>
</evidence>
<evidence type="ECO:0000259" key="8">
    <source>
        <dbReference type="PROSITE" id="PS50089"/>
    </source>
</evidence>
<evidence type="ECO:0000256" key="6">
    <source>
        <dbReference type="PROSITE-ProRule" id="PRU00024"/>
    </source>
</evidence>
<organism evidence="11 12">
    <name type="scientific">Astyanax mexicanus</name>
    <name type="common">Blind cave fish</name>
    <name type="synonym">Astyanax fasciatus mexicanus</name>
    <dbReference type="NCBI Taxonomy" id="7994"/>
    <lineage>
        <taxon>Eukaryota</taxon>
        <taxon>Metazoa</taxon>
        <taxon>Chordata</taxon>
        <taxon>Craniata</taxon>
        <taxon>Vertebrata</taxon>
        <taxon>Euteleostomi</taxon>
        <taxon>Actinopterygii</taxon>
        <taxon>Neopterygii</taxon>
        <taxon>Teleostei</taxon>
        <taxon>Ostariophysi</taxon>
        <taxon>Characiformes</taxon>
        <taxon>Characoidei</taxon>
        <taxon>Acestrorhamphidae</taxon>
        <taxon>Acestrorhamphinae</taxon>
        <taxon>Astyanax</taxon>
    </lineage>
</organism>
<dbReference type="CDD" id="cd19769">
    <property type="entry name" value="Bbox2_TRIM16-like"/>
    <property type="match status" value="1"/>
</dbReference>
<dbReference type="Proteomes" id="UP000018467">
    <property type="component" value="Unassembled WGS sequence"/>
</dbReference>
<dbReference type="SUPFAM" id="SSF49899">
    <property type="entry name" value="Concanavalin A-like lectins/glucanases"/>
    <property type="match status" value="1"/>
</dbReference>
<reference evidence="12" key="2">
    <citation type="journal article" date="2014" name="Nat. Commun.">
        <title>The cavefish genome reveals candidate genes for eye loss.</title>
        <authorList>
            <person name="McGaugh S.E."/>
            <person name="Gross J.B."/>
            <person name="Aken B."/>
            <person name="Blin M."/>
            <person name="Borowsky R."/>
            <person name="Chalopin D."/>
            <person name="Hinaux H."/>
            <person name="Jeffery W.R."/>
            <person name="Keene A."/>
            <person name="Ma L."/>
            <person name="Minx P."/>
            <person name="Murphy D."/>
            <person name="O'Quin K.E."/>
            <person name="Retaux S."/>
            <person name="Rohner N."/>
            <person name="Searle S.M."/>
            <person name="Stahl B.A."/>
            <person name="Tabin C."/>
            <person name="Volff J.N."/>
            <person name="Yoshizawa M."/>
            <person name="Warren W.C."/>
        </authorList>
    </citation>
    <scope>NUCLEOTIDE SEQUENCE [LARGE SCALE GENOMIC DNA]</scope>
    <source>
        <strain evidence="12">female</strain>
    </source>
</reference>
<dbReference type="HOGENOM" id="CLU_013137_7_4_1"/>
<dbReference type="Pfam" id="PF13765">
    <property type="entry name" value="PRY"/>
    <property type="match status" value="1"/>
</dbReference>
<dbReference type="Gene3D" id="4.10.830.40">
    <property type="match status" value="1"/>
</dbReference>
<evidence type="ECO:0000256" key="4">
    <source>
        <dbReference type="ARBA" id="ARBA00022833"/>
    </source>
</evidence>
<dbReference type="Bgee" id="ENSAMXG00000004870">
    <property type="expression patterns" value="Expressed in intestine and 2 other cell types or tissues"/>
</dbReference>
<dbReference type="RefSeq" id="XP_022535734.1">
    <property type="nucleotide sequence ID" value="XM_022680013.2"/>
</dbReference>
<keyword evidence="2" id="KW-0479">Metal-binding</keyword>
<keyword evidence="5" id="KW-0391">Immunity</keyword>
<dbReference type="SUPFAM" id="SSF57845">
    <property type="entry name" value="B-box zinc-binding domain"/>
    <property type="match status" value="1"/>
</dbReference>
<dbReference type="SMART" id="SM00589">
    <property type="entry name" value="PRY"/>
    <property type="match status" value="1"/>
</dbReference>
<evidence type="ECO:0000259" key="10">
    <source>
        <dbReference type="PROSITE" id="PS50188"/>
    </source>
</evidence>
<dbReference type="RefSeq" id="XP_022535738.1">
    <property type="nucleotide sequence ID" value="XM_022680017.2"/>
</dbReference>
<keyword evidence="1" id="KW-0399">Innate immunity</keyword>
<keyword evidence="12" id="KW-1185">Reference proteome</keyword>
<dbReference type="InterPro" id="IPR000315">
    <property type="entry name" value="Znf_B-box"/>
</dbReference>
<dbReference type="CTD" id="799840"/>
<dbReference type="GO" id="GO:0045087">
    <property type="term" value="P:innate immune response"/>
    <property type="evidence" value="ECO:0007669"/>
    <property type="project" value="UniProtKB-KW"/>
</dbReference>
<evidence type="ECO:0000313" key="11">
    <source>
        <dbReference type="Ensembl" id="ENSAMXP00000004990.2"/>
    </source>
</evidence>
<dbReference type="KEGG" id="amex:103031465"/>
<dbReference type="SMART" id="SM00336">
    <property type="entry name" value="BBOX"/>
    <property type="match status" value="1"/>
</dbReference>
<feature type="domain" description="B box-type" evidence="9">
    <location>
        <begin position="142"/>
        <end position="182"/>
    </location>
</feature>
<dbReference type="SUPFAM" id="SSF57850">
    <property type="entry name" value="RING/U-box"/>
    <property type="match status" value="1"/>
</dbReference>
<dbReference type="RefSeq" id="XP_022535745.1">
    <property type="nucleotide sequence ID" value="XM_022680024.2"/>
</dbReference>
<accession>W5KBM9</accession>
<dbReference type="PROSITE" id="PS50188">
    <property type="entry name" value="B302_SPRY"/>
    <property type="match status" value="1"/>
</dbReference>
<dbReference type="PROSITE" id="PS50089">
    <property type="entry name" value="ZF_RING_2"/>
    <property type="match status" value="1"/>
</dbReference>
<dbReference type="Pfam" id="PF00622">
    <property type="entry name" value="SPRY"/>
    <property type="match status" value="1"/>
</dbReference>
<dbReference type="PROSITE" id="PS00518">
    <property type="entry name" value="ZF_RING_1"/>
    <property type="match status" value="1"/>
</dbReference>